<feature type="site" description="Important for catalytic activity, responsible for pKa modulation of the active site Glu and correct orientation of both the proton donor and substrate" evidence="6">
    <location>
        <position position="172"/>
    </location>
</feature>
<evidence type="ECO:0000256" key="6">
    <source>
        <dbReference type="PIRSR" id="PIRSR606710-2"/>
    </source>
</evidence>
<evidence type="ECO:0000256" key="1">
    <source>
        <dbReference type="ARBA" id="ARBA00009865"/>
    </source>
</evidence>
<dbReference type="eggNOG" id="COG3940">
    <property type="taxonomic scope" value="Bacteria"/>
</dbReference>
<dbReference type="InterPro" id="IPR016828">
    <property type="entry name" value="Alpha-L-arabinofuranosidase"/>
</dbReference>
<gene>
    <name evidence="9" type="ORF">FAES_2791</name>
</gene>
<keyword evidence="10" id="KW-1185">Reference proteome</keyword>
<protein>
    <submittedName>
        <fullName evidence="9">Alpha-N-arabinofuranosidase</fullName>
        <ecNumber evidence="9">3.2.1.55</ecNumber>
    </submittedName>
</protein>
<evidence type="ECO:0000313" key="10">
    <source>
        <dbReference type="Proteomes" id="UP000011058"/>
    </source>
</evidence>
<feature type="active site" description="Proton donor" evidence="5">
    <location>
        <position position="233"/>
    </location>
</feature>
<dbReference type="InterPro" id="IPR006710">
    <property type="entry name" value="Glyco_hydro_43"/>
</dbReference>
<evidence type="ECO:0000256" key="4">
    <source>
        <dbReference type="ARBA" id="ARBA00023295"/>
    </source>
</evidence>
<proteinExistence type="inferred from homology"/>
<dbReference type="PATRIC" id="fig|1166018.3.peg.4561"/>
<dbReference type="GO" id="GO:0046556">
    <property type="term" value="F:alpha-L-arabinofuranosidase activity"/>
    <property type="evidence" value="ECO:0007669"/>
    <property type="project" value="UniProtKB-EC"/>
</dbReference>
<dbReference type="KEGG" id="fae:FAES_2791"/>
<dbReference type="CDD" id="cd18820">
    <property type="entry name" value="GH43_LbAraf43-like"/>
    <property type="match status" value="1"/>
</dbReference>
<sequence length="361" mass="39850">MTKSRCVNNFSTMTKYLFLLLPLYFLACKSGDNGSGTTTPVAPVDTVGKFRNPLISPAPDPWVTYRDGFYYVMHTTGNNLRIYKTASMSRLGAARPVTVWTPPATGPNSRDIWAPELHHLNGKWYIYYAADNNGVDATHRMFVLENAAADPTTGTWTDRGQLNLPENRWAIDATVIQLNNQLFCAWSGWENDLGGSQQLYLCKLTNPYTAEGGRTRISSPELAWERQGFGVNEGPQFLVHANKVFVIYSASFCGTDQYALGQLAADTTASLTTASVWTKAQSPVFGPYASGTTYGVGHNSFFTSRDGRENWLLYHANAAPGQGCGDFRSARIQPFTWKTDGTPNFGTPVNLNDYLKRPSGE</sequence>
<name>I0K9J7_9BACT</name>
<evidence type="ECO:0000256" key="7">
    <source>
        <dbReference type="RuleBase" id="RU361187"/>
    </source>
</evidence>
<dbReference type="PANTHER" id="PTHR43817:SF1">
    <property type="entry name" value="HYDROLASE, FAMILY 43, PUTATIVE (AFU_ORTHOLOGUE AFUA_3G01660)-RELATED"/>
    <property type="match status" value="1"/>
</dbReference>
<dbReference type="EC" id="3.2.1.55" evidence="9"/>
<organism evidence="9 10">
    <name type="scientific">Fibrella aestuarina BUZ 2</name>
    <dbReference type="NCBI Taxonomy" id="1166018"/>
    <lineage>
        <taxon>Bacteria</taxon>
        <taxon>Pseudomonadati</taxon>
        <taxon>Bacteroidota</taxon>
        <taxon>Cytophagia</taxon>
        <taxon>Cytophagales</taxon>
        <taxon>Spirosomataceae</taxon>
        <taxon>Fibrella</taxon>
    </lineage>
</organism>
<evidence type="ECO:0000256" key="3">
    <source>
        <dbReference type="ARBA" id="ARBA00022801"/>
    </source>
</evidence>
<dbReference type="GO" id="GO:0005975">
    <property type="term" value="P:carbohydrate metabolic process"/>
    <property type="evidence" value="ECO:0007669"/>
    <property type="project" value="InterPro"/>
</dbReference>
<keyword evidence="3 7" id="KW-0378">Hydrolase</keyword>
<dbReference type="Proteomes" id="UP000011058">
    <property type="component" value="Chromosome"/>
</dbReference>
<dbReference type="STRING" id="1166018.FAES_2791"/>
<dbReference type="Gene3D" id="2.115.10.20">
    <property type="entry name" value="Glycosyl hydrolase domain, family 43"/>
    <property type="match status" value="1"/>
</dbReference>
<feature type="active site" description="Proton acceptor" evidence="5">
    <location>
        <position position="60"/>
    </location>
</feature>
<dbReference type="SUPFAM" id="SSF75005">
    <property type="entry name" value="Arabinanase/levansucrase/invertase"/>
    <property type="match status" value="1"/>
</dbReference>
<feature type="signal peptide" evidence="8">
    <location>
        <begin position="1"/>
        <end position="27"/>
    </location>
</feature>
<keyword evidence="4 7" id="KW-0326">Glycosidase</keyword>
<dbReference type="HOGENOM" id="CLU_009397_2_2_10"/>
<dbReference type="InterPro" id="IPR023296">
    <property type="entry name" value="Glyco_hydro_beta-prop_sf"/>
</dbReference>
<dbReference type="Pfam" id="PF04616">
    <property type="entry name" value="Glyco_hydro_43"/>
    <property type="match status" value="1"/>
</dbReference>
<evidence type="ECO:0000256" key="8">
    <source>
        <dbReference type="SAM" id="SignalP"/>
    </source>
</evidence>
<evidence type="ECO:0000256" key="5">
    <source>
        <dbReference type="PIRSR" id="PIRSR606710-1"/>
    </source>
</evidence>
<feature type="chain" id="PRO_5003631209" evidence="8">
    <location>
        <begin position="28"/>
        <end position="361"/>
    </location>
</feature>
<accession>I0K9J7</accession>
<evidence type="ECO:0000313" key="9">
    <source>
        <dbReference type="EMBL" id="CCH00800.1"/>
    </source>
</evidence>
<dbReference type="AlphaFoldDB" id="I0K9J7"/>
<dbReference type="EMBL" id="HE796683">
    <property type="protein sequence ID" value="CCH00800.1"/>
    <property type="molecule type" value="Genomic_DNA"/>
</dbReference>
<comment type="similarity">
    <text evidence="1 7">Belongs to the glycosyl hydrolase 43 family.</text>
</comment>
<dbReference type="PANTHER" id="PTHR43817">
    <property type="entry name" value="GLYCOSYL HYDROLASE"/>
    <property type="match status" value="1"/>
</dbReference>
<keyword evidence="2 8" id="KW-0732">Signal</keyword>
<reference evidence="9 10" key="1">
    <citation type="journal article" date="2012" name="J. Bacteriol.">
        <title>Genome Sequence of Fibrella aestuarina BUZ 2T, a Filamentous Marine Bacterium.</title>
        <authorList>
            <person name="Filippini M."/>
            <person name="Qi W."/>
            <person name="Blom J."/>
            <person name="Goesmann A."/>
            <person name="Smits T.H."/>
            <person name="Bagheri H.C."/>
        </authorList>
    </citation>
    <scope>NUCLEOTIDE SEQUENCE [LARGE SCALE GENOMIC DNA]</scope>
    <source>
        <strain evidence="10">BUZ 2T</strain>
    </source>
</reference>
<evidence type="ECO:0000256" key="2">
    <source>
        <dbReference type="ARBA" id="ARBA00022729"/>
    </source>
</evidence>
<dbReference type="PIRSF" id="PIRSF025414">
    <property type="entry name" value="Alpha-L-arabinofuranosidase"/>
    <property type="match status" value="1"/>
</dbReference>